<dbReference type="Gene3D" id="3.40.50.880">
    <property type="match status" value="1"/>
</dbReference>
<gene>
    <name evidence="5" type="ORF">ACFP81_05200</name>
</gene>
<name>A0ABW1YBU3_9DEIO</name>
<protein>
    <submittedName>
        <fullName evidence="5">Type 1 glutamine amidotransferase-like domain-containing protein</fullName>
    </submittedName>
</protein>
<keyword evidence="2" id="KW-0645">Protease</keyword>
<evidence type="ECO:0000256" key="1">
    <source>
        <dbReference type="ARBA" id="ARBA00006534"/>
    </source>
</evidence>
<sequence length="211" mass="22740">MPGLRLALLSHHDPRFGTATYQRLRGWFPQQRPRLAYLASDLRRLGPYFYVQQEIYARFGLALDDLAEVTDGFRPELLGHLQQYSGLHLSGGNTPRFLALLRQQGLVPHVKNFAGAGSVIVGVSAGAILQTPSLHTAQAVGDDFTEADADWAALGLVDFHFWPHYTAEDEAAAQALAAQLGRPLHAAPDGSGVLVEGTAAVALTGTRVFTG</sequence>
<dbReference type="Proteomes" id="UP001596297">
    <property type="component" value="Unassembled WGS sequence"/>
</dbReference>
<keyword evidence="4" id="KW-0720">Serine protease</keyword>
<dbReference type="PANTHER" id="PTHR20842">
    <property type="entry name" value="PROTEASE S51 ALPHA-ASPARTYL DIPEPTIDASE"/>
    <property type="match status" value="1"/>
</dbReference>
<proteinExistence type="inferred from homology"/>
<dbReference type="EMBL" id="JBHSWD010000001">
    <property type="protein sequence ID" value="MFC6591468.1"/>
    <property type="molecule type" value="Genomic_DNA"/>
</dbReference>
<evidence type="ECO:0000256" key="3">
    <source>
        <dbReference type="ARBA" id="ARBA00022801"/>
    </source>
</evidence>
<dbReference type="RefSeq" id="WP_380082472.1">
    <property type="nucleotide sequence ID" value="NZ_JBHSWD010000001.1"/>
</dbReference>
<dbReference type="InterPro" id="IPR005320">
    <property type="entry name" value="Peptidase_S51"/>
</dbReference>
<reference evidence="6" key="1">
    <citation type="journal article" date="2019" name="Int. J. Syst. Evol. Microbiol.">
        <title>The Global Catalogue of Microorganisms (GCM) 10K type strain sequencing project: providing services to taxonomists for standard genome sequencing and annotation.</title>
        <authorList>
            <consortium name="The Broad Institute Genomics Platform"/>
            <consortium name="The Broad Institute Genome Sequencing Center for Infectious Disease"/>
            <person name="Wu L."/>
            <person name="Ma J."/>
        </authorList>
    </citation>
    <scope>NUCLEOTIDE SEQUENCE [LARGE SCALE GENOMIC DNA]</scope>
    <source>
        <strain evidence="6">CGMCC 1.15772</strain>
    </source>
</reference>
<evidence type="ECO:0000256" key="4">
    <source>
        <dbReference type="ARBA" id="ARBA00022825"/>
    </source>
</evidence>
<accession>A0ABW1YBU3</accession>
<dbReference type="Pfam" id="PF03575">
    <property type="entry name" value="Peptidase_S51"/>
    <property type="match status" value="1"/>
</dbReference>
<organism evidence="5 6">
    <name type="scientific">Deinococcus lacus</name>
    <dbReference type="NCBI Taxonomy" id="392561"/>
    <lineage>
        <taxon>Bacteria</taxon>
        <taxon>Thermotogati</taxon>
        <taxon>Deinococcota</taxon>
        <taxon>Deinococci</taxon>
        <taxon>Deinococcales</taxon>
        <taxon>Deinococcaceae</taxon>
        <taxon>Deinococcus</taxon>
    </lineage>
</organism>
<keyword evidence="3" id="KW-0378">Hydrolase</keyword>
<comment type="caution">
    <text evidence="5">The sequence shown here is derived from an EMBL/GenBank/DDBJ whole genome shotgun (WGS) entry which is preliminary data.</text>
</comment>
<evidence type="ECO:0000313" key="5">
    <source>
        <dbReference type="EMBL" id="MFC6591468.1"/>
    </source>
</evidence>
<evidence type="ECO:0000313" key="6">
    <source>
        <dbReference type="Proteomes" id="UP001596297"/>
    </source>
</evidence>
<comment type="similarity">
    <text evidence="1">Belongs to the peptidase S51 family.</text>
</comment>
<dbReference type="PANTHER" id="PTHR20842:SF0">
    <property type="entry name" value="ALPHA-ASPARTYL DIPEPTIDASE"/>
    <property type="match status" value="1"/>
</dbReference>
<evidence type="ECO:0000256" key="2">
    <source>
        <dbReference type="ARBA" id="ARBA00022670"/>
    </source>
</evidence>
<dbReference type="SUPFAM" id="SSF52317">
    <property type="entry name" value="Class I glutamine amidotransferase-like"/>
    <property type="match status" value="1"/>
</dbReference>
<keyword evidence="6" id="KW-1185">Reference proteome</keyword>
<dbReference type="InterPro" id="IPR029062">
    <property type="entry name" value="Class_I_gatase-like"/>
</dbReference>